<dbReference type="InterPro" id="IPR002159">
    <property type="entry name" value="CD36_fam"/>
</dbReference>
<keyword evidence="3" id="KW-1003">Cell membrane</keyword>
<evidence type="ECO:0000256" key="5">
    <source>
        <dbReference type="ARBA" id="ARBA00022692"/>
    </source>
</evidence>
<dbReference type="Proteomes" id="UP000037510">
    <property type="component" value="Unassembled WGS sequence"/>
</dbReference>
<dbReference type="GO" id="GO:0005044">
    <property type="term" value="F:scavenger receptor activity"/>
    <property type="evidence" value="ECO:0007669"/>
    <property type="project" value="TreeGrafter"/>
</dbReference>
<evidence type="ECO:0000256" key="12">
    <source>
        <dbReference type="SAM" id="Phobius"/>
    </source>
</evidence>
<gene>
    <name evidence="13" type="ORF">OBRU01_08124</name>
</gene>
<keyword evidence="11" id="KW-0325">Glycoprotein</keyword>
<keyword evidence="7 12" id="KW-1133">Transmembrane helix</keyword>
<dbReference type="PANTHER" id="PTHR11923">
    <property type="entry name" value="SCAVENGER RECEPTOR CLASS B TYPE-1 SR-B1"/>
    <property type="match status" value="1"/>
</dbReference>
<evidence type="ECO:0000256" key="7">
    <source>
        <dbReference type="ARBA" id="ARBA00022989"/>
    </source>
</evidence>
<evidence type="ECO:0000256" key="10">
    <source>
        <dbReference type="ARBA" id="ARBA00023170"/>
    </source>
</evidence>
<dbReference type="GO" id="GO:0005886">
    <property type="term" value="C:plasma membrane"/>
    <property type="evidence" value="ECO:0007669"/>
    <property type="project" value="UniProtKB-SubCell"/>
</dbReference>
<evidence type="ECO:0000256" key="4">
    <source>
        <dbReference type="ARBA" id="ARBA00022606"/>
    </source>
</evidence>
<evidence type="ECO:0000256" key="1">
    <source>
        <dbReference type="ARBA" id="ARBA00004651"/>
    </source>
</evidence>
<evidence type="ECO:0000256" key="2">
    <source>
        <dbReference type="ARBA" id="ARBA00010532"/>
    </source>
</evidence>
<comment type="subcellular location">
    <subcellularLocation>
        <location evidence="1">Cell membrane</location>
        <topology evidence="1">Multi-pass membrane protein</topology>
    </subcellularLocation>
</comment>
<name>A0A0L7LIF1_OPEBR</name>
<dbReference type="GO" id="GO:0007608">
    <property type="term" value="P:sensory perception of smell"/>
    <property type="evidence" value="ECO:0007669"/>
    <property type="project" value="UniProtKB-KW"/>
</dbReference>
<dbReference type="GO" id="GO:0005737">
    <property type="term" value="C:cytoplasm"/>
    <property type="evidence" value="ECO:0007669"/>
    <property type="project" value="TreeGrafter"/>
</dbReference>
<keyword evidence="14" id="KW-1185">Reference proteome</keyword>
<feature type="non-terminal residue" evidence="13">
    <location>
        <position position="1"/>
    </location>
</feature>
<keyword evidence="10" id="KW-0675">Receptor</keyword>
<dbReference type="Pfam" id="PF01130">
    <property type="entry name" value="CD36"/>
    <property type="match status" value="1"/>
</dbReference>
<evidence type="ECO:0000256" key="8">
    <source>
        <dbReference type="ARBA" id="ARBA00023136"/>
    </source>
</evidence>
<comment type="caution">
    <text evidence="13">The sequence shown here is derived from an EMBL/GenBank/DDBJ whole genome shotgun (WGS) entry which is preliminary data.</text>
</comment>
<keyword evidence="9" id="KW-1015">Disulfide bond</keyword>
<sequence length="334" mass="37731">EWKEKVEIEDHEEDDTITYKKRDTFLFRPDLSGPGLTGEEVGTILAVHRDKPAMLNMVGKALNGIFDSPADVFLRTKVLDILFRGIIMNCAQTDFAPKAVCTQFKKEAVPGMLFEPNNQFRFSLFGTNVMDVGSVVAIDGAPQMNIWRDSCNEYQGTDGTVFPPFLTMNDRLQSFKPWYQKKTSYSGIRTNRYIANIGDFANDPELQCFCKEPTACPPKGLMDLSSCVGAPLYASLPHFLDCDPEVMNKISGTPMVAKQRVQFNMELLRTEKLGLALNKTFVKMLKNQLFIPKRIVSVLRWWLIALGSLGAMVSMLHFYKGNNNMYENFGKNIS</sequence>
<evidence type="ECO:0000313" key="13">
    <source>
        <dbReference type="EMBL" id="KOB75165.1"/>
    </source>
</evidence>
<evidence type="ECO:0000256" key="3">
    <source>
        <dbReference type="ARBA" id="ARBA00022475"/>
    </source>
</evidence>
<reference evidence="13 14" key="1">
    <citation type="journal article" date="2015" name="Genome Biol. Evol.">
        <title>The genome of winter moth (Operophtera brumata) provides a genomic perspective on sexual dimorphism and phenology.</title>
        <authorList>
            <person name="Derks M.F."/>
            <person name="Smit S."/>
            <person name="Salis L."/>
            <person name="Schijlen E."/>
            <person name="Bossers A."/>
            <person name="Mateman C."/>
            <person name="Pijl A.S."/>
            <person name="de Ridder D."/>
            <person name="Groenen M.A."/>
            <person name="Visser M.E."/>
            <person name="Megens H.J."/>
        </authorList>
    </citation>
    <scope>NUCLEOTIDE SEQUENCE [LARGE SCALE GENOMIC DNA]</scope>
    <source>
        <strain evidence="13">WM2013NL</strain>
        <tissue evidence="13">Head and thorax</tissue>
    </source>
</reference>
<dbReference type="PRINTS" id="PR01609">
    <property type="entry name" value="CD36FAMILY"/>
</dbReference>
<keyword evidence="6" id="KW-0552">Olfaction</keyword>
<protein>
    <submittedName>
        <fullName evidence="13">Sensory neuron membrane protein 1</fullName>
    </submittedName>
</protein>
<feature type="non-terminal residue" evidence="13">
    <location>
        <position position="334"/>
    </location>
</feature>
<feature type="transmembrane region" description="Helical" evidence="12">
    <location>
        <begin position="299"/>
        <end position="319"/>
    </location>
</feature>
<dbReference type="AlphaFoldDB" id="A0A0L7LIF1"/>
<proteinExistence type="inferred from homology"/>
<dbReference type="EMBL" id="JTDY01000994">
    <property type="protein sequence ID" value="KOB75165.1"/>
    <property type="molecule type" value="Genomic_DNA"/>
</dbReference>
<evidence type="ECO:0000256" key="9">
    <source>
        <dbReference type="ARBA" id="ARBA00023157"/>
    </source>
</evidence>
<dbReference type="PANTHER" id="PTHR11923:SF69">
    <property type="entry name" value="SENSORY NEURON MEMBRANE PROTEIN 1"/>
    <property type="match status" value="1"/>
</dbReference>
<keyword evidence="5 12" id="KW-0812">Transmembrane</keyword>
<evidence type="ECO:0000313" key="14">
    <source>
        <dbReference type="Proteomes" id="UP000037510"/>
    </source>
</evidence>
<comment type="similarity">
    <text evidence="2">Belongs to the CD36 family.</text>
</comment>
<organism evidence="13 14">
    <name type="scientific">Operophtera brumata</name>
    <name type="common">Winter moth</name>
    <name type="synonym">Phalaena brumata</name>
    <dbReference type="NCBI Taxonomy" id="104452"/>
    <lineage>
        <taxon>Eukaryota</taxon>
        <taxon>Metazoa</taxon>
        <taxon>Ecdysozoa</taxon>
        <taxon>Arthropoda</taxon>
        <taxon>Hexapoda</taxon>
        <taxon>Insecta</taxon>
        <taxon>Pterygota</taxon>
        <taxon>Neoptera</taxon>
        <taxon>Endopterygota</taxon>
        <taxon>Lepidoptera</taxon>
        <taxon>Glossata</taxon>
        <taxon>Ditrysia</taxon>
        <taxon>Geometroidea</taxon>
        <taxon>Geometridae</taxon>
        <taxon>Larentiinae</taxon>
        <taxon>Operophtera</taxon>
    </lineage>
</organism>
<accession>A0A0L7LIF1</accession>
<keyword evidence="8 12" id="KW-0472">Membrane</keyword>
<keyword evidence="4" id="KW-0716">Sensory transduction</keyword>
<dbReference type="STRING" id="104452.A0A0L7LIF1"/>
<evidence type="ECO:0000256" key="6">
    <source>
        <dbReference type="ARBA" id="ARBA00022725"/>
    </source>
</evidence>
<evidence type="ECO:0000256" key="11">
    <source>
        <dbReference type="ARBA" id="ARBA00023180"/>
    </source>
</evidence>